<sequence>MTAERQTREWTPAPFASGSGPGGLTLSRASPLQFTKVWERSEETGRLVRREIQVNELSDAQLESSPDVEAHLNEVEHGGLDEPGDYTGRPDLVVQAKFNDGQSGPKSVKPANASKSYKLTFDRKDGGTIYFDQPKDNPDGWSSANHKHVNIKKGSKGGRDYGETLGGKDEYIDTNDRPQHFSMADKKAGIKPADRTAKWTWHHLKTPTYDMALVDMAVHRAFGHNGGVHLWPKN</sequence>
<dbReference type="AlphaFoldDB" id="A0AAF0BLS2"/>
<feature type="compositionally biased region" description="Basic residues" evidence="1">
    <location>
        <begin position="145"/>
        <end position="156"/>
    </location>
</feature>
<evidence type="ECO:0000256" key="1">
    <source>
        <dbReference type="SAM" id="MobiDB-lite"/>
    </source>
</evidence>
<dbReference type="KEGG" id="gso:PH603_13020"/>
<keyword evidence="2" id="KW-0540">Nuclease</keyword>
<dbReference type="InterPro" id="IPR032869">
    <property type="entry name" value="WHH_dom_containing"/>
</dbReference>
<gene>
    <name evidence="2" type="ORF">PH603_13020</name>
</gene>
<feature type="region of interest" description="Disordered" evidence="1">
    <location>
        <begin position="135"/>
        <end position="164"/>
    </location>
</feature>
<dbReference type="Pfam" id="PF14414">
    <property type="entry name" value="WHH"/>
    <property type="match status" value="1"/>
</dbReference>
<reference evidence="2" key="1">
    <citation type="submission" date="2023-01" db="EMBL/GenBank/DDBJ databases">
        <title>The genome sequence of Kordiimonadaceae bacterium 6D33.</title>
        <authorList>
            <person name="Liu Y."/>
        </authorList>
    </citation>
    <scope>NUCLEOTIDE SEQUENCE</scope>
    <source>
        <strain evidence="2">6D33</strain>
    </source>
</reference>
<dbReference type="RefSeq" id="WP_289502973.1">
    <property type="nucleotide sequence ID" value="NZ_CP116805.1"/>
</dbReference>
<dbReference type="EMBL" id="CP116805">
    <property type="protein sequence ID" value="WCL53461.1"/>
    <property type="molecule type" value="Genomic_DNA"/>
</dbReference>
<dbReference type="Proteomes" id="UP001217500">
    <property type="component" value="Chromosome"/>
</dbReference>
<keyword evidence="3" id="KW-1185">Reference proteome</keyword>
<keyword evidence="2" id="KW-0378">Hydrolase</keyword>
<organism evidence="2 3">
    <name type="scientific">Gimibacter soli</name>
    <dbReference type="NCBI Taxonomy" id="3024400"/>
    <lineage>
        <taxon>Bacteria</taxon>
        <taxon>Pseudomonadati</taxon>
        <taxon>Pseudomonadota</taxon>
        <taxon>Alphaproteobacteria</taxon>
        <taxon>Kordiimonadales</taxon>
        <taxon>Temperatibacteraceae</taxon>
        <taxon>Gimibacter</taxon>
    </lineage>
</organism>
<feature type="region of interest" description="Disordered" evidence="1">
    <location>
        <begin position="1"/>
        <end position="30"/>
    </location>
</feature>
<keyword evidence="2" id="KW-0255">Endonuclease</keyword>
<evidence type="ECO:0000313" key="3">
    <source>
        <dbReference type="Proteomes" id="UP001217500"/>
    </source>
</evidence>
<dbReference type="GO" id="GO:0004519">
    <property type="term" value="F:endonuclease activity"/>
    <property type="evidence" value="ECO:0007669"/>
    <property type="project" value="UniProtKB-KW"/>
</dbReference>
<evidence type="ECO:0000313" key="2">
    <source>
        <dbReference type="EMBL" id="WCL53461.1"/>
    </source>
</evidence>
<proteinExistence type="predicted"/>
<accession>A0AAF0BLS2</accession>
<protein>
    <submittedName>
        <fullName evidence="2">HNH endonuclease</fullName>
    </submittedName>
</protein>
<name>A0AAF0BLS2_9PROT</name>